<keyword evidence="3" id="KW-1185">Reference proteome</keyword>
<feature type="region of interest" description="Disordered" evidence="1">
    <location>
        <begin position="175"/>
        <end position="200"/>
    </location>
</feature>
<name>A0A9P5Z336_9AGAR</name>
<comment type="caution">
    <text evidence="2">The sequence shown here is derived from an EMBL/GenBank/DDBJ whole genome shotgun (WGS) entry which is preliminary data.</text>
</comment>
<protein>
    <submittedName>
        <fullName evidence="2">Uncharacterized protein</fullName>
    </submittedName>
</protein>
<evidence type="ECO:0000313" key="3">
    <source>
        <dbReference type="Proteomes" id="UP000807469"/>
    </source>
</evidence>
<sequence length="200" mass="21808">MSSSSSATRPISRKLCVCAIRKTAEQDGLPGIVITYTPTLILEHVTPSTPPVVPLSSRFLCVIPPTSPHHLQPPQTHKISARLRNAPQADSMQDRMHTTLLLWGFPLACVHSAAHESTSLRTMARGSRTSKALPSAVTNSTCSTVPMFRLFDKTLWDEVIEMANLSIRELVERGSHEGDVVPTRPLSTRPGLTHDSGRTG</sequence>
<dbReference type="Proteomes" id="UP000807469">
    <property type="component" value="Unassembled WGS sequence"/>
</dbReference>
<evidence type="ECO:0000256" key="1">
    <source>
        <dbReference type="SAM" id="MobiDB-lite"/>
    </source>
</evidence>
<dbReference type="EMBL" id="MU155192">
    <property type="protein sequence ID" value="KAF9480567.1"/>
    <property type="molecule type" value="Genomic_DNA"/>
</dbReference>
<organism evidence="2 3">
    <name type="scientific">Pholiota conissans</name>
    <dbReference type="NCBI Taxonomy" id="109636"/>
    <lineage>
        <taxon>Eukaryota</taxon>
        <taxon>Fungi</taxon>
        <taxon>Dikarya</taxon>
        <taxon>Basidiomycota</taxon>
        <taxon>Agaricomycotina</taxon>
        <taxon>Agaricomycetes</taxon>
        <taxon>Agaricomycetidae</taxon>
        <taxon>Agaricales</taxon>
        <taxon>Agaricineae</taxon>
        <taxon>Strophariaceae</taxon>
        <taxon>Pholiota</taxon>
    </lineage>
</organism>
<accession>A0A9P5Z336</accession>
<reference evidence="2" key="1">
    <citation type="submission" date="2020-11" db="EMBL/GenBank/DDBJ databases">
        <authorList>
            <consortium name="DOE Joint Genome Institute"/>
            <person name="Ahrendt S."/>
            <person name="Riley R."/>
            <person name="Andreopoulos W."/>
            <person name="Labutti K."/>
            <person name="Pangilinan J."/>
            <person name="Ruiz-Duenas F.J."/>
            <person name="Barrasa J.M."/>
            <person name="Sanchez-Garcia M."/>
            <person name="Camarero S."/>
            <person name="Miyauchi S."/>
            <person name="Serrano A."/>
            <person name="Linde D."/>
            <person name="Babiker R."/>
            <person name="Drula E."/>
            <person name="Ayuso-Fernandez I."/>
            <person name="Pacheco R."/>
            <person name="Padilla G."/>
            <person name="Ferreira P."/>
            <person name="Barriuso J."/>
            <person name="Kellner H."/>
            <person name="Castanera R."/>
            <person name="Alfaro M."/>
            <person name="Ramirez L."/>
            <person name="Pisabarro A.G."/>
            <person name="Kuo A."/>
            <person name="Tritt A."/>
            <person name="Lipzen A."/>
            <person name="He G."/>
            <person name="Yan M."/>
            <person name="Ng V."/>
            <person name="Cullen D."/>
            <person name="Martin F."/>
            <person name="Rosso M.-N."/>
            <person name="Henrissat B."/>
            <person name="Hibbett D."/>
            <person name="Martinez A.T."/>
            <person name="Grigoriev I.V."/>
        </authorList>
    </citation>
    <scope>NUCLEOTIDE SEQUENCE</scope>
    <source>
        <strain evidence="2">CIRM-BRFM 674</strain>
    </source>
</reference>
<gene>
    <name evidence="2" type="ORF">BDN70DRAFT_877395</name>
</gene>
<proteinExistence type="predicted"/>
<dbReference type="AlphaFoldDB" id="A0A9P5Z336"/>
<evidence type="ECO:0000313" key="2">
    <source>
        <dbReference type="EMBL" id="KAF9480567.1"/>
    </source>
</evidence>